<proteinExistence type="predicted"/>
<sequence length="55" mass="5939">MGHQVGLQAGTEDVALRRRDVTVRAGRLLARAHGRRGIGGAERPARGRFGQGHPR</sequence>
<evidence type="ECO:0000256" key="1">
    <source>
        <dbReference type="SAM" id="MobiDB-lite"/>
    </source>
</evidence>
<evidence type="ECO:0000313" key="2">
    <source>
        <dbReference type="EMBL" id="EPX65326.1"/>
    </source>
</evidence>
<comment type="caution">
    <text evidence="2">The sequence shown here is derived from an EMBL/GenBank/DDBJ whole genome shotgun (WGS) entry which is preliminary data.</text>
</comment>
<protein>
    <submittedName>
        <fullName evidence="2">Uncharacterized protein</fullName>
    </submittedName>
</protein>
<feature type="region of interest" description="Disordered" evidence="1">
    <location>
        <begin position="34"/>
        <end position="55"/>
    </location>
</feature>
<gene>
    <name evidence="2" type="ORF">D187_000752</name>
</gene>
<reference evidence="2" key="1">
    <citation type="submission" date="2013-05" db="EMBL/GenBank/DDBJ databases">
        <title>Genome assembly of Cystobacter fuscus DSM 2262.</title>
        <authorList>
            <person name="Sharma G."/>
            <person name="Khatri I."/>
            <person name="Kaur C."/>
            <person name="Mayilraj S."/>
            <person name="Subramanian S."/>
        </authorList>
    </citation>
    <scope>NUCLEOTIDE SEQUENCE [LARGE SCALE GENOMIC DNA]</scope>
    <source>
        <strain evidence="2">DSM 2262</strain>
    </source>
</reference>
<keyword evidence="3" id="KW-1185">Reference proteome</keyword>
<organism evidence="2 3">
    <name type="scientific">Cystobacter fuscus (strain ATCC 25194 / DSM 2262 / NBRC 100088 / M29)</name>
    <dbReference type="NCBI Taxonomy" id="1242864"/>
    <lineage>
        <taxon>Bacteria</taxon>
        <taxon>Pseudomonadati</taxon>
        <taxon>Myxococcota</taxon>
        <taxon>Myxococcia</taxon>
        <taxon>Myxococcales</taxon>
        <taxon>Cystobacterineae</taxon>
        <taxon>Archangiaceae</taxon>
        <taxon>Cystobacter</taxon>
    </lineage>
</organism>
<dbReference type="Proteomes" id="UP000011682">
    <property type="component" value="Unassembled WGS sequence"/>
</dbReference>
<dbReference type="AlphaFoldDB" id="S9PQK5"/>
<accession>S9PQK5</accession>
<evidence type="ECO:0000313" key="3">
    <source>
        <dbReference type="Proteomes" id="UP000011682"/>
    </source>
</evidence>
<name>S9PQK5_CYSF2</name>
<dbReference type="EMBL" id="ANAH02000001">
    <property type="protein sequence ID" value="EPX65326.1"/>
    <property type="molecule type" value="Genomic_DNA"/>
</dbReference>